<sequence>MIPGFVQLGILVIFFQVLGIAGFYAYLRWQRPAAGAGSVTRAEWILASGVGLLTLGQLAGLGAIGSLRTAPLLSLRQAMVVQNVSLLAALAGYGIVVVGFVLYSRDSV</sequence>
<feature type="transmembrane region" description="Helical" evidence="1">
    <location>
        <begin position="6"/>
        <end position="24"/>
    </location>
</feature>
<comment type="caution">
    <text evidence="2">The sequence shown here is derived from an EMBL/GenBank/DDBJ whole genome shotgun (WGS) entry which is preliminary data.</text>
</comment>
<dbReference type="Proteomes" id="UP001596432">
    <property type="component" value="Unassembled WGS sequence"/>
</dbReference>
<feature type="transmembrane region" description="Helical" evidence="1">
    <location>
        <begin position="44"/>
        <end position="64"/>
    </location>
</feature>
<keyword evidence="1" id="KW-0812">Transmembrane</keyword>
<gene>
    <name evidence="2" type="ORF">ACFQMA_01630</name>
</gene>
<dbReference type="RefSeq" id="WP_274324153.1">
    <property type="nucleotide sequence ID" value="NZ_CP118158.1"/>
</dbReference>
<reference evidence="2 3" key="1">
    <citation type="journal article" date="2019" name="Int. J. Syst. Evol. Microbiol.">
        <title>The Global Catalogue of Microorganisms (GCM) 10K type strain sequencing project: providing services to taxonomists for standard genome sequencing and annotation.</title>
        <authorList>
            <consortium name="The Broad Institute Genomics Platform"/>
            <consortium name="The Broad Institute Genome Sequencing Center for Infectious Disease"/>
            <person name="Wu L."/>
            <person name="Ma J."/>
        </authorList>
    </citation>
    <scope>NUCLEOTIDE SEQUENCE [LARGE SCALE GENOMIC DNA]</scope>
    <source>
        <strain evidence="2 3">XZYJT29</strain>
    </source>
</reference>
<dbReference type="EMBL" id="JBHTAS010000001">
    <property type="protein sequence ID" value="MFC7138533.1"/>
    <property type="molecule type" value="Genomic_DNA"/>
</dbReference>
<accession>A0ABD5XTZ2</accession>
<organism evidence="2 3">
    <name type="scientific">Halosimplex aquaticum</name>
    <dbReference type="NCBI Taxonomy" id="3026162"/>
    <lineage>
        <taxon>Archaea</taxon>
        <taxon>Methanobacteriati</taxon>
        <taxon>Methanobacteriota</taxon>
        <taxon>Stenosarchaea group</taxon>
        <taxon>Halobacteria</taxon>
        <taxon>Halobacteriales</taxon>
        <taxon>Haloarculaceae</taxon>
        <taxon>Halosimplex</taxon>
    </lineage>
</organism>
<dbReference type="GeneID" id="78818773"/>
<keyword evidence="1" id="KW-1133">Transmembrane helix</keyword>
<evidence type="ECO:0000313" key="3">
    <source>
        <dbReference type="Proteomes" id="UP001596432"/>
    </source>
</evidence>
<dbReference type="AlphaFoldDB" id="A0ABD5XTZ2"/>
<keyword evidence="1" id="KW-0472">Membrane</keyword>
<feature type="transmembrane region" description="Helical" evidence="1">
    <location>
        <begin position="84"/>
        <end position="103"/>
    </location>
</feature>
<name>A0ABD5XTZ2_9EURY</name>
<protein>
    <submittedName>
        <fullName evidence="2">Uncharacterized protein</fullName>
    </submittedName>
</protein>
<proteinExistence type="predicted"/>
<keyword evidence="3" id="KW-1185">Reference proteome</keyword>
<evidence type="ECO:0000313" key="2">
    <source>
        <dbReference type="EMBL" id="MFC7138533.1"/>
    </source>
</evidence>
<evidence type="ECO:0000256" key="1">
    <source>
        <dbReference type="SAM" id="Phobius"/>
    </source>
</evidence>